<dbReference type="Gene3D" id="1.25.40.10">
    <property type="entry name" value="Tetratricopeptide repeat domain"/>
    <property type="match status" value="1"/>
</dbReference>
<dbReference type="InterPro" id="IPR051681">
    <property type="entry name" value="Ser/Thr_Kinases-Pseudokinases"/>
</dbReference>
<proteinExistence type="predicted"/>
<reference evidence="6 7" key="1">
    <citation type="submission" date="2017-11" db="EMBL/GenBank/DDBJ databases">
        <title>The genome of Rhizophagus clarus HR1 reveals common genetic basis of auxotrophy among arbuscular mycorrhizal fungi.</title>
        <authorList>
            <person name="Kobayashi Y."/>
        </authorList>
    </citation>
    <scope>NUCLEOTIDE SEQUENCE [LARGE SCALE GENOMIC DNA]</scope>
    <source>
        <strain evidence="6 7">HR1</strain>
    </source>
</reference>
<dbReference type="PANTHER" id="PTHR44329:SF288">
    <property type="entry name" value="MITOGEN-ACTIVATED PROTEIN KINASE KINASE KINASE 20"/>
    <property type="match status" value="1"/>
</dbReference>
<dbReference type="InterPro" id="IPR001245">
    <property type="entry name" value="Ser-Thr/Tyr_kinase_cat_dom"/>
</dbReference>
<sequence>MDNSHFIVPVMDYNLPYAQYILFSNYILPFCSVNPWSINTFPRLKARNIHHFMGIMLSSSFSLQKTCFIIQRNQKLHTVSRGFSRVYRATWKNSNTVVALKNFIDIDDNNNNPLMKEIVNEIKLLIKANIHVNIIRFFGITKRPKYDDMDSNYLLILEYADSGTLGDYLRVNFNHLDWNIKLQFAIQIADAVSCLHKNDIIHRDLHSDNILVHQNTLKLTDFGLSRRLAEVSTQKDVFGRIAYIDPQHFKKKASNDTTGYKYKPNKKSDVYSVGVLLWEISSGKKPFESYDDHYQRLALLFEIPDGKRETPVPGAPNNYINIYTKCWQYNPDDRPEMNQVLNDLKLININETKVEDNNAIIINELLFQYENLSKKEISKQMEFIISIKEYIISKNQDECVIFNYLLNNKNNPQNEFLLAIFYLFEIGTLKNTTKSFELFKIAAEKGHLNSIYFLGSCYLRGIGTEVNEIKAFELYSKPAEKGHLHSIYGLGCCYQFGIGIQ</sequence>
<dbReference type="PROSITE" id="PS50011">
    <property type="entry name" value="PROTEIN_KINASE_DOM"/>
    <property type="match status" value="1"/>
</dbReference>
<dbReference type="InterPro" id="IPR006597">
    <property type="entry name" value="Sel1-like"/>
</dbReference>
<dbReference type="SUPFAM" id="SSF56112">
    <property type="entry name" value="Protein kinase-like (PK-like)"/>
    <property type="match status" value="1"/>
</dbReference>
<dbReference type="GO" id="GO:0005524">
    <property type="term" value="F:ATP binding"/>
    <property type="evidence" value="ECO:0007669"/>
    <property type="project" value="UniProtKB-KW"/>
</dbReference>
<dbReference type="Proteomes" id="UP000247702">
    <property type="component" value="Unassembled WGS sequence"/>
</dbReference>
<dbReference type="PANTHER" id="PTHR44329">
    <property type="entry name" value="SERINE/THREONINE-PROTEIN KINASE TNNI3K-RELATED"/>
    <property type="match status" value="1"/>
</dbReference>
<evidence type="ECO:0000313" key="6">
    <source>
        <dbReference type="EMBL" id="GBB92216.1"/>
    </source>
</evidence>
<feature type="domain" description="Protein kinase" evidence="5">
    <location>
        <begin position="72"/>
        <end position="346"/>
    </location>
</feature>
<keyword evidence="1" id="KW-0808">Transferase</keyword>
<dbReference type="AlphaFoldDB" id="A0A2Z6RIK0"/>
<evidence type="ECO:0000256" key="4">
    <source>
        <dbReference type="ARBA" id="ARBA00022840"/>
    </source>
</evidence>
<evidence type="ECO:0000259" key="5">
    <source>
        <dbReference type="PROSITE" id="PS50011"/>
    </source>
</evidence>
<dbReference type="Pfam" id="PF07714">
    <property type="entry name" value="PK_Tyr_Ser-Thr"/>
    <property type="match status" value="1"/>
</dbReference>
<dbReference type="Pfam" id="PF08238">
    <property type="entry name" value="Sel1"/>
    <property type="match status" value="3"/>
</dbReference>
<keyword evidence="4" id="KW-0067">ATP-binding</keyword>
<evidence type="ECO:0000256" key="3">
    <source>
        <dbReference type="ARBA" id="ARBA00022777"/>
    </source>
</evidence>
<name>A0A2Z6RIK0_9GLOM</name>
<evidence type="ECO:0000256" key="2">
    <source>
        <dbReference type="ARBA" id="ARBA00022741"/>
    </source>
</evidence>
<dbReference type="InterPro" id="IPR011990">
    <property type="entry name" value="TPR-like_helical_dom_sf"/>
</dbReference>
<gene>
    <name evidence="6" type="ORF">RclHR1_19870002</name>
</gene>
<keyword evidence="2" id="KW-0547">Nucleotide-binding</keyword>
<evidence type="ECO:0000256" key="1">
    <source>
        <dbReference type="ARBA" id="ARBA00022679"/>
    </source>
</evidence>
<dbReference type="GO" id="GO:0004674">
    <property type="term" value="F:protein serine/threonine kinase activity"/>
    <property type="evidence" value="ECO:0007669"/>
    <property type="project" value="TreeGrafter"/>
</dbReference>
<dbReference type="InterPro" id="IPR011009">
    <property type="entry name" value="Kinase-like_dom_sf"/>
</dbReference>
<dbReference type="SMART" id="SM00220">
    <property type="entry name" value="S_TKc"/>
    <property type="match status" value="1"/>
</dbReference>
<organism evidence="6 7">
    <name type="scientific">Rhizophagus clarus</name>
    <dbReference type="NCBI Taxonomy" id="94130"/>
    <lineage>
        <taxon>Eukaryota</taxon>
        <taxon>Fungi</taxon>
        <taxon>Fungi incertae sedis</taxon>
        <taxon>Mucoromycota</taxon>
        <taxon>Glomeromycotina</taxon>
        <taxon>Glomeromycetes</taxon>
        <taxon>Glomerales</taxon>
        <taxon>Glomeraceae</taxon>
        <taxon>Rhizophagus</taxon>
    </lineage>
</organism>
<dbReference type="Gene3D" id="1.10.510.10">
    <property type="entry name" value="Transferase(Phosphotransferase) domain 1"/>
    <property type="match status" value="1"/>
</dbReference>
<evidence type="ECO:0000313" key="7">
    <source>
        <dbReference type="Proteomes" id="UP000247702"/>
    </source>
</evidence>
<dbReference type="PRINTS" id="PR00109">
    <property type="entry name" value="TYRKINASE"/>
</dbReference>
<dbReference type="SMART" id="SM00671">
    <property type="entry name" value="SEL1"/>
    <property type="match status" value="2"/>
</dbReference>
<dbReference type="SUPFAM" id="SSF81901">
    <property type="entry name" value="HCP-like"/>
    <property type="match status" value="1"/>
</dbReference>
<dbReference type="InterPro" id="IPR000719">
    <property type="entry name" value="Prot_kinase_dom"/>
</dbReference>
<keyword evidence="7" id="KW-1185">Reference proteome</keyword>
<comment type="caution">
    <text evidence="6">The sequence shown here is derived from an EMBL/GenBank/DDBJ whole genome shotgun (WGS) entry which is preliminary data.</text>
</comment>
<keyword evidence="3" id="KW-0418">Kinase</keyword>
<accession>A0A2Z6RIK0</accession>
<dbReference type="EMBL" id="BEXD01001098">
    <property type="protein sequence ID" value="GBB92216.1"/>
    <property type="molecule type" value="Genomic_DNA"/>
</dbReference>
<protein>
    <recommendedName>
        <fullName evidence="5">Protein kinase domain-containing protein</fullName>
    </recommendedName>
</protein>